<keyword evidence="4" id="KW-1185">Reference proteome</keyword>
<sequence>MSNRLGADNGARQVDYWQRTRKLVLCFDGTGNKFHGDESDSNILKIFRLLDSSASDQSGIGTYVVSENISHTGLRAKVGAWYQMAKDSAIGSSFDQHVVGGYRFLMRYYTPGDEIYMFGFSRGAYVARFLAEMLDHVGLLAHGNEEMVLFAWNAFSQWQTRKCHSTPEGKKERDEMYRFLKGFRETFSRPIRRIRFLGLFDTVNSVPRFETAWMQRSKFPYTARSSAKVIRHAVSIDERRAKFRQDLIYQESPRKKKQQQQGHSLMEKNPLGDLLHGHTHYRAKRTTLAPGQPGSTNDRGRQQSREDDQGPPQPYRYRSRSRSRATRNTEHSGAVPSDAASMHPGSDAGYDSDEGEQDMNEVWFAGSHADIGGGWSVTDEKKNASHIPLVWMVREAMRAGLSFDPDQLEELGCVECSETSNPFSQLRDDAPEVPQIHVDAPSPPTSPAQEAGEKLGQPSHAEKQPSGFQEMLQKAELADIHDSLAFGGGLPHLSVAMWRFMEFMPFRRLDLRPDGTWKPIRWPLPRGETRDIPHNVRIHGSVIRRMQQDKNYRPGNLIVGGGGRGMRRAPEEHGIGEWVCVAGRGDMVDELWERRRKSQTDES</sequence>
<evidence type="ECO:0000256" key="1">
    <source>
        <dbReference type="SAM" id="MobiDB-lite"/>
    </source>
</evidence>
<evidence type="ECO:0000313" key="4">
    <source>
        <dbReference type="Proteomes" id="UP000813385"/>
    </source>
</evidence>
<feature type="region of interest" description="Disordered" evidence="1">
    <location>
        <begin position="246"/>
        <end position="355"/>
    </location>
</feature>
<feature type="compositionally biased region" description="Basic and acidic residues" evidence="1">
    <location>
        <begin position="298"/>
        <end position="308"/>
    </location>
</feature>
<evidence type="ECO:0000313" key="3">
    <source>
        <dbReference type="EMBL" id="KAH7361873.1"/>
    </source>
</evidence>
<dbReference type="InterPro" id="IPR018712">
    <property type="entry name" value="Tle1-like_cat"/>
</dbReference>
<organism evidence="3 4">
    <name type="scientific">Plectosphaerella cucumerina</name>
    <dbReference type="NCBI Taxonomy" id="40658"/>
    <lineage>
        <taxon>Eukaryota</taxon>
        <taxon>Fungi</taxon>
        <taxon>Dikarya</taxon>
        <taxon>Ascomycota</taxon>
        <taxon>Pezizomycotina</taxon>
        <taxon>Sordariomycetes</taxon>
        <taxon>Hypocreomycetidae</taxon>
        <taxon>Glomerellales</taxon>
        <taxon>Plectosphaerellaceae</taxon>
        <taxon>Plectosphaerella</taxon>
    </lineage>
</organism>
<feature type="domain" description="T6SS Phospholipase effector Tle1-like catalytic" evidence="2">
    <location>
        <begin position="21"/>
        <end position="395"/>
    </location>
</feature>
<gene>
    <name evidence="3" type="ORF">B0T11DRAFT_224614</name>
</gene>
<dbReference type="EMBL" id="JAGPXD010000003">
    <property type="protein sequence ID" value="KAH7361873.1"/>
    <property type="molecule type" value="Genomic_DNA"/>
</dbReference>
<evidence type="ECO:0000259" key="2">
    <source>
        <dbReference type="Pfam" id="PF09994"/>
    </source>
</evidence>
<dbReference type="AlphaFoldDB" id="A0A8K0X3Y6"/>
<protein>
    <recommendedName>
        <fullName evidence="2">T6SS Phospholipase effector Tle1-like catalytic domain-containing protein</fullName>
    </recommendedName>
</protein>
<reference evidence="3" key="1">
    <citation type="journal article" date="2021" name="Nat. Commun.">
        <title>Genetic determinants of endophytism in the Arabidopsis root mycobiome.</title>
        <authorList>
            <person name="Mesny F."/>
            <person name="Miyauchi S."/>
            <person name="Thiergart T."/>
            <person name="Pickel B."/>
            <person name="Atanasova L."/>
            <person name="Karlsson M."/>
            <person name="Huettel B."/>
            <person name="Barry K.W."/>
            <person name="Haridas S."/>
            <person name="Chen C."/>
            <person name="Bauer D."/>
            <person name="Andreopoulos W."/>
            <person name="Pangilinan J."/>
            <person name="LaButti K."/>
            <person name="Riley R."/>
            <person name="Lipzen A."/>
            <person name="Clum A."/>
            <person name="Drula E."/>
            <person name="Henrissat B."/>
            <person name="Kohler A."/>
            <person name="Grigoriev I.V."/>
            <person name="Martin F.M."/>
            <person name="Hacquard S."/>
        </authorList>
    </citation>
    <scope>NUCLEOTIDE SEQUENCE</scope>
    <source>
        <strain evidence="3">MPI-CAGE-AT-0016</strain>
    </source>
</reference>
<dbReference type="PANTHER" id="PTHR33840">
    <property type="match status" value="1"/>
</dbReference>
<proteinExistence type="predicted"/>
<name>A0A8K0X3Y6_9PEZI</name>
<dbReference type="Proteomes" id="UP000813385">
    <property type="component" value="Unassembled WGS sequence"/>
</dbReference>
<dbReference type="PANTHER" id="PTHR33840:SF2">
    <property type="entry name" value="TLE1 PHOSPHOLIPASE DOMAIN-CONTAINING PROTEIN"/>
    <property type="match status" value="1"/>
</dbReference>
<dbReference type="Pfam" id="PF09994">
    <property type="entry name" value="T6SS_Tle1-like_cat"/>
    <property type="match status" value="1"/>
</dbReference>
<feature type="region of interest" description="Disordered" evidence="1">
    <location>
        <begin position="434"/>
        <end position="468"/>
    </location>
</feature>
<accession>A0A8K0X3Y6</accession>
<dbReference type="OrthoDB" id="3162439at2759"/>
<comment type="caution">
    <text evidence="3">The sequence shown here is derived from an EMBL/GenBank/DDBJ whole genome shotgun (WGS) entry which is preliminary data.</text>
</comment>